<dbReference type="PANTHER" id="PTHR43190:SF3">
    <property type="entry name" value="N-ACETYL-D-GLUCOSAMINE KINASE"/>
    <property type="match status" value="1"/>
</dbReference>
<sequence length="282" mass="30545">MLLIADSGSTKTDWRLVAADGTVTACQTEGINPYYQTVDQIRTMLSAQLAPQLPVDAVQRVFFYGAGCSGPSVNHVVVAAVQAVLPHAESIIVDSDMLGAARAASGHSSGIVCILGTGANACCYDGTQITRGIQSLGFWLGDEGSGGYLGKTLVRSVFQKTLPADLIDLFQQRYNLDRATLLDKAYKKPNPNRYFAAFTPFLSDHSDHPAVRTLVTDAFQLFLQTYIIPFPESAEWPVHFVGSIAHYFADPLRTAVEQAGLIMGCTLKAPIDKLVQYHQTTN</sequence>
<proteinExistence type="predicted"/>
<dbReference type="InterPro" id="IPR052519">
    <property type="entry name" value="Euk-type_GlcNAc_Kinase"/>
</dbReference>
<evidence type="ECO:0000313" key="2">
    <source>
        <dbReference type="Proteomes" id="UP000238375"/>
    </source>
</evidence>
<reference evidence="1 2" key="1">
    <citation type="submission" date="2018-03" db="EMBL/GenBank/DDBJ databases">
        <title>Genomic Encyclopedia of Archaeal and Bacterial Type Strains, Phase II (KMG-II): from individual species to whole genera.</title>
        <authorList>
            <person name="Goeker M."/>
        </authorList>
    </citation>
    <scope>NUCLEOTIDE SEQUENCE [LARGE SCALE GENOMIC DNA]</scope>
    <source>
        <strain evidence="1 2">DSM 28354</strain>
    </source>
</reference>
<keyword evidence="1" id="KW-0808">Transferase</keyword>
<dbReference type="GO" id="GO:0016301">
    <property type="term" value="F:kinase activity"/>
    <property type="evidence" value="ECO:0007669"/>
    <property type="project" value="UniProtKB-KW"/>
</dbReference>
<dbReference type="SUPFAM" id="SSF53067">
    <property type="entry name" value="Actin-like ATPase domain"/>
    <property type="match status" value="2"/>
</dbReference>
<dbReference type="Gene3D" id="1.10.720.160">
    <property type="match status" value="1"/>
</dbReference>
<dbReference type="Gene3D" id="3.30.420.40">
    <property type="match status" value="2"/>
</dbReference>
<dbReference type="CDD" id="cd24079">
    <property type="entry name" value="ASKHA_NBD_PG1100-like"/>
    <property type="match status" value="1"/>
</dbReference>
<comment type="caution">
    <text evidence="1">The sequence shown here is derived from an EMBL/GenBank/DDBJ whole genome shotgun (WGS) entry which is preliminary data.</text>
</comment>
<accession>A0A2T0T5R4</accession>
<protein>
    <submittedName>
        <fullName evidence="1">N-acetylglucosamine kinase-like BadF-type ATPase</fullName>
    </submittedName>
</protein>
<dbReference type="EMBL" id="PVTE01000006">
    <property type="protein sequence ID" value="PRY40983.1"/>
    <property type="molecule type" value="Genomic_DNA"/>
</dbReference>
<dbReference type="OrthoDB" id="871343at2"/>
<name>A0A2T0T5R4_9BACT</name>
<dbReference type="PANTHER" id="PTHR43190">
    <property type="entry name" value="N-ACETYL-D-GLUCOSAMINE KINASE"/>
    <property type="match status" value="1"/>
</dbReference>
<dbReference type="Proteomes" id="UP000238375">
    <property type="component" value="Unassembled WGS sequence"/>
</dbReference>
<organism evidence="1 2">
    <name type="scientific">Spirosoma oryzae</name>
    <dbReference type="NCBI Taxonomy" id="1469603"/>
    <lineage>
        <taxon>Bacteria</taxon>
        <taxon>Pseudomonadati</taxon>
        <taxon>Bacteroidota</taxon>
        <taxon>Cytophagia</taxon>
        <taxon>Cytophagales</taxon>
        <taxon>Cytophagaceae</taxon>
        <taxon>Spirosoma</taxon>
    </lineage>
</organism>
<keyword evidence="1" id="KW-0418">Kinase</keyword>
<keyword evidence="2" id="KW-1185">Reference proteome</keyword>
<gene>
    <name evidence="1" type="ORF">CLV58_106168</name>
</gene>
<dbReference type="RefSeq" id="WP_106137412.1">
    <property type="nucleotide sequence ID" value="NZ_PVTE01000006.1"/>
</dbReference>
<evidence type="ECO:0000313" key="1">
    <source>
        <dbReference type="EMBL" id="PRY40983.1"/>
    </source>
</evidence>
<dbReference type="InterPro" id="IPR043129">
    <property type="entry name" value="ATPase_NBD"/>
</dbReference>
<dbReference type="AlphaFoldDB" id="A0A2T0T5R4"/>